<reference evidence="3" key="1">
    <citation type="submission" date="2016-09" db="EMBL/GenBank/DDBJ databases">
        <authorList>
            <person name="Varghese N."/>
            <person name="Submissions S."/>
        </authorList>
    </citation>
    <scope>NUCLEOTIDE SEQUENCE [LARGE SCALE GENOMIC DNA]</scope>
    <source>
        <strain evidence="3">S5</strain>
    </source>
</reference>
<dbReference type="PANTHER" id="PTHR40265">
    <property type="entry name" value="BLL2707 PROTEIN"/>
    <property type="match status" value="1"/>
</dbReference>
<dbReference type="OrthoDB" id="9111355at2"/>
<dbReference type="Proteomes" id="UP000242949">
    <property type="component" value="Unassembled WGS sequence"/>
</dbReference>
<organism evidence="2 3">
    <name type="scientific">Pelagirhabdus alkalitolerans</name>
    <dbReference type="NCBI Taxonomy" id="1612202"/>
    <lineage>
        <taxon>Bacteria</taxon>
        <taxon>Bacillati</taxon>
        <taxon>Bacillota</taxon>
        <taxon>Bacilli</taxon>
        <taxon>Bacillales</taxon>
        <taxon>Bacillaceae</taxon>
        <taxon>Pelagirhabdus</taxon>
    </lineage>
</organism>
<evidence type="ECO:0000259" key="1">
    <source>
        <dbReference type="Pfam" id="PF13468"/>
    </source>
</evidence>
<evidence type="ECO:0000313" key="2">
    <source>
        <dbReference type="EMBL" id="SDC11775.1"/>
    </source>
</evidence>
<sequence length="256" mass="29344">MAKLVWDHTVHYVNDLEEARQHFEQQGITAFHGGSHKQWGTHNVLSYFDLTYLEFLGVENRELAESITDPNQVVKDAVDWLPSDEGLSRVALRTNDIEAVRKQLIMHGINASPIMPGKRYNAQNQLIEWKMMTISGDFQGLIYPFVIEWSDPDPDRYKMLKENGVISEHSLGQLTMSEAIYFVPDPEMTVNHWSTIFSIEKTSPTSLKLGNQTFIFKQGKEAALKELVLDGSVDQLIEMNGARYRIRSEHDNHDHS</sequence>
<dbReference type="RefSeq" id="WP_090795210.1">
    <property type="nucleotide sequence ID" value="NZ_FMYI01000004.1"/>
</dbReference>
<gene>
    <name evidence="2" type="ORF">SAMN05421734_104179</name>
</gene>
<protein>
    <submittedName>
        <fullName evidence="2">Glyoxalase-like domain-containing protein</fullName>
    </submittedName>
</protein>
<dbReference type="Gene3D" id="3.10.180.10">
    <property type="entry name" value="2,3-Dihydroxybiphenyl 1,2-Dioxygenase, domain 1"/>
    <property type="match status" value="1"/>
</dbReference>
<dbReference type="PANTHER" id="PTHR40265:SF1">
    <property type="entry name" value="GLYOXALASE-LIKE DOMAIN-CONTAINING PROTEIN"/>
    <property type="match status" value="1"/>
</dbReference>
<dbReference type="InterPro" id="IPR025870">
    <property type="entry name" value="Glyoxalase-like_dom"/>
</dbReference>
<name>A0A1G6J0G2_9BACI</name>
<dbReference type="Pfam" id="PF13468">
    <property type="entry name" value="Glyoxalase_3"/>
    <property type="match status" value="1"/>
</dbReference>
<dbReference type="SUPFAM" id="SSF54593">
    <property type="entry name" value="Glyoxalase/Bleomycin resistance protein/Dihydroxybiphenyl dioxygenase"/>
    <property type="match status" value="1"/>
</dbReference>
<keyword evidence="3" id="KW-1185">Reference proteome</keyword>
<dbReference type="EMBL" id="FMYI01000004">
    <property type="protein sequence ID" value="SDC11775.1"/>
    <property type="molecule type" value="Genomic_DNA"/>
</dbReference>
<feature type="domain" description="Glyoxalase-like" evidence="1">
    <location>
        <begin position="6"/>
        <end position="196"/>
    </location>
</feature>
<dbReference type="AlphaFoldDB" id="A0A1G6J0G2"/>
<accession>A0A1G6J0G2</accession>
<evidence type="ECO:0000313" key="3">
    <source>
        <dbReference type="Proteomes" id="UP000242949"/>
    </source>
</evidence>
<proteinExistence type="predicted"/>
<dbReference type="InterPro" id="IPR029068">
    <property type="entry name" value="Glyas_Bleomycin-R_OHBP_Dase"/>
</dbReference>
<dbReference type="STRING" id="1612202.SAMN05421734_104179"/>